<evidence type="ECO:0000256" key="1">
    <source>
        <dbReference type="PROSITE-ProRule" id="PRU00023"/>
    </source>
</evidence>
<feature type="coiled-coil region" evidence="2">
    <location>
        <begin position="152"/>
        <end position="179"/>
    </location>
</feature>
<evidence type="ECO:0000256" key="3">
    <source>
        <dbReference type="SAM" id="MobiDB-lite"/>
    </source>
</evidence>
<protein>
    <recommendedName>
        <fullName evidence="4">UBA domain-containing protein</fullName>
    </recommendedName>
</protein>
<dbReference type="PROSITE" id="PS50088">
    <property type="entry name" value="ANK_REPEAT"/>
    <property type="match status" value="1"/>
</dbReference>
<keyword evidence="2" id="KW-0175">Coiled coil</keyword>
<reference evidence="5" key="1">
    <citation type="submission" date="2021-01" db="EMBL/GenBank/DDBJ databases">
        <authorList>
            <person name="Corre E."/>
            <person name="Pelletier E."/>
            <person name="Niang G."/>
            <person name="Scheremetjew M."/>
            <person name="Finn R."/>
            <person name="Kale V."/>
            <person name="Holt S."/>
            <person name="Cochrane G."/>
            <person name="Meng A."/>
            <person name="Brown T."/>
            <person name="Cohen L."/>
        </authorList>
    </citation>
    <scope>NUCLEOTIDE SEQUENCE</scope>
    <source>
        <strain evidence="5">NIES-2562</strain>
    </source>
</reference>
<dbReference type="Pfam" id="PF13637">
    <property type="entry name" value="Ank_4"/>
    <property type="match status" value="1"/>
</dbReference>
<feature type="compositionally biased region" description="Low complexity" evidence="3">
    <location>
        <begin position="20"/>
        <end position="39"/>
    </location>
</feature>
<dbReference type="PROSITE" id="PS50297">
    <property type="entry name" value="ANK_REP_REGION"/>
    <property type="match status" value="1"/>
</dbReference>
<dbReference type="InterPro" id="IPR015940">
    <property type="entry name" value="UBA"/>
</dbReference>
<organism evidence="5">
    <name type="scientific">Palpitomonas bilix</name>
    <dbReference type="NCBI Taxonomy" id="652834"/>
    <lineage>
        <taxon>Eukaryota</taxon>
        <taxon>Eukaryota incertae sedis</taxon>
    </lineage>
</organism>
<evidence type="ECO:0000259" key="4">
    <source>
        <dbReference type="PROSITE" id="PS50030"/>
    </source>
</evidence>
<gene>
    <name evidence="5" type="ORF">PBIL07802_LOCUS22267</name>
</gene>
<evidence type="ECO:0000256" key="2">
    <source>
        <dbReference type="SAM" id="Coils"/>
    </source>
</evidence>
<dbReference type="SUPFAM" id="SSF48403">
    <property type="entry name" value="Ankyrin repeat"/>
    <property type="match status" value="1"/>
</dbReference>
<dbReference type="InterPro" id="IPR036770">
    <property type="entry name" value="Ankyrin_rpt-contain_sf"/>
</dbReference>
<dbReference type="InterPro" id="IPR002110">
    <property type="entry name" value="Ankyrin_rpt"/>
</dbReference>
<dbReference type="Gene3D" id="1.25.40.20">
    <property type="entry name" value="Ankyrin repeat-containing domain"/>
    <property type="match status" value="1"/>
</dbReference>
<evidence type="ECO:0000313" key="5">
    <source>
        <dbReference type="EMBL" id="CAE0259991.1"/>
    </source>
</evidence>
<keyword evidence="1" id="KW-0040">ANK repeat</keyword>
<accession>A0A7S3DJK3</accession>
<proteinExistence type="predicted"/>
<feature type="compositionally biased region" description="Basic and acidic residues" evidence="3">
    <location>
        <begin position="1"/>
        <end position="16"/>
    </location>
</feature>
<feature type="region of interest" description="Disordered" evidence="3">
    <location>
        <begin position="272"/>
        <end position="297"/>
    </location>
</feature>
<dbReference type="EMBL" id="HBIB01034254">
    <property type="protein sequence ID" value="CAE0259991.1"/>
    <property type="molecule type" value="Transcribed_RNA"/>
</dbReference>
<dbReference type="AlphaFoldDB" id="A0A7S3DJK3"/>
<feature type="region of interest" description="Disordered" evidence="3">
    <location>
        <begin position="1"/>
        <end position="55"/>
    </location>
</feature>
<name>A0A7S3DJK3_9EUKA</name>
<dbReference type="PROSITE" id="PS50030">
    <property type="entry name" value="UBA"/>
    <property type="match status" value="1"/>
</dbReference>
<sequence length="297" mass="31832">MSKADKVSFGGGERDGGQATAKSRGSSTKTSTTHSAGTSRLTSAGGSGVGSTPAGVDRSDQAIFSLYASGKPVEACTVIRERGVDPNTVNAAGRTLLHIAAAKEDVEAIRHFLAVGVDAGIADKFGLLARDLPTSAAVVAEVDGSYAVWKRLEAEQTKQREVEERRKERKAKAAAEREERRLLPSAKLFRGDADGTKTLSLIALGYAPHEALEALQNADFDEDRALTALTKKVEIGEPTKREDRSAKTTAKLLKDLNAGLVMYTPKRKDLFDESWRKRKGEGEEDDNMGSADVLKIS</sequence>
<feature type="repeat" description="ANK" evidence="1">
    <location>
        <begin position="92"/>
        <end position="124"/>
    </location>
</feature>
<feature type="domain" description="UBA" evidence="4">
    <location>
        <begin position="192"/>
        <end position="232"/>
    </location>
</feature>